<name>A0ABZ2JUY1_9BACT</name>
<dbReference type="PROSITE" id="PS51257">
    <property type="entry name" value="PROKAR_LIPOPROTEIN"/>
    <property type="match status" value="1"/>
</dbReference>
<feature type="chain" id="PRO_5047157124" description="Cytochrome c domain-containing protein" evidence="2">
    <location>
        <begin position="25"/>
        <end position="870"/>
    </location>
</feature>
<feature type="region of interest" description="Disordered" evidence="1">
    <location>
        <begin position="31"/>
        <end position="52"/>
    </location>
</feature>
<evidence type="ECO:0000256" key="2">
    <source>
        <dbReference type="SAM" id="SignalP"/>
    </source>
</evidence>
<evidence type="ECO:0000313" key="3">
    <source>
        <dbReference type="EMBL" id="WXA90271.1"/>
    </source>
</evidence>
<keyword evidence="4" id="KW-1185">Reference proteome</keyword>
<evidence type="ECO:0000256" key="1">
    <source>
        <dbReference type="SAM" id="MobiDB-lite"/>
    </source>
</evidence>
<evidence type="ECO:0008006" key="5">
    <source>
        <dbReference type="Google" id="ProtNLM"/>
    </source>
</evidence>
<dbReference type="RefSeq" id="WP_394840884.1">
    <property type="nucleotide sequence ID" value="NZ_CP089982.1"/>
</dbReference>
<dbReference type="Proteomes" id="UP001379533">
    <property type="component" value="Chromosome"/>
</dbReference>
<organism evidence="3 4">
    <name type="scientific">Pendulispora brunnea</name>
    <dbReference type="NCBI Taxonomy" id="2905690"/>
    <lineage>
        <taxon>Bacteria</taxon>
        <taxon>Pseudomonadati</taxon>
        <taxon>Myxococcota</taxon>
        <taxon>Myxococcia</taxon>
        <taxon>Myxococcales</taxon>
        <taxon>Sorangiineae</taxon>
        <taxon>Pendulisporaceae</taxon>
        <taxon>Pendulispora</taxon>
    </lineage>
</organism>
<keyword evidence="2" id="KW-0732">Signal</keyword>
<sequence length="870" mass="94695">MRTFSAKWETRSCLSLAVVLGVWASACSSSGSSDEGDGSQGNGAPNPELSVAPPGTMVLPIEVLGSGSPSAPAIAETNLGIESANVAKAAKLYFVCSRCGSYAAPEFEATTAAPTKVKASFRVIGGGDAANDASVPWVDITDANVQLADPERVSGGVNGGFYTTHITVDLDAPTRARLVGLPSFNRIQFRFNGTDGESNGFRILDVRMRDATAADIGKTTIQKTDPKVEKDAGKGASADAEAGKNLWYGADILSKSAIVNRKIHASCSSCHAENARDLQYFNYSNNSIVQRSRFHGLTEQQGKQIAAFIRYSQRDVPHVPQASPWAPPYQPAAGLDGKPVVEWAAGGGLDAVLSSASATVNAIFGKPLDGSPSAISQADVDRVMNPSATMNAREMPVPLQYPDWNAWLPTTHPVDVWPNENRAEGSFETGGQFADGSRPSPLASYRKLDTWLASHVNPNGKYGDWSHLTADERATLQGLLKNFGWDMYRFMGGGRGNHVYAGSGLYGLQYGAKNLKALASSSTTASFPAAFTDAAFIERAMSSGMHWVTTKIWELQHRYGLEGNQQWFMGEKDASGKWKGRGESRGSPFNTAGAFFLAPHMLYQEEQTANGKREWYFAWEADTKVASYYRTNQWYAMQVSLNPGGQGDWVNFPIDWPYLTRFDQVLADAIGSSTPAHTEMRNAQYFRLLHDRIKSAQYVNNAIPLNQPDPKDPENLLNNRGRYGRGQVIKHLVPTNFLDWGPNANQQHPNRALDKLAPGLFLKVVNGAISQYNALFAGTNPADWRRCDPSNTSLGDNAGGEPLAGFRFCLDKARSAVLKDDKGRYYIKNDVTQTTTDQYNQYGIIAATQLGADSQRVKAWSDWVDLAWPK</sequence>
<proteinExistence type="predicted"/>
<evidence type="ECO:0000313" key="4">
    <source>
        <dbReference type="Proteomes" id="UP001379533"/>
    </source>
</evidence>
<reference evidence="3 4" key="1">
    <citation type="submission" date="2021-12" db="EMBL/GenBank/DDBJ databases">
        <title>Discovery of the Pendulisporaceae a myxobacterial family with distinct sporulation behavior and unique specialized metabolism.</title>
        <authorList>
            <person name="Garcia R."/>
            <person name="Popoff A."/>
            <person name="Bader C.D."/>
            <person name="Loehr J."/>
            <person name="Walesch S."/>
            <person name="Walt C."/>
            <person name="Boldt J."/>
            <person name="Bunk B."/>
            <person name="Haeckl F.J.F.P.J."/>
            <person name="Gunesch A.P."/>
            <person name="Birkelbach J."/>
            <person name="Nuebel U."/>
            <person name="Pietschmann T."/>
            <person name="Bach T."/>
            <person name="Mueller R."/>
        </authorList>
    </citation>
    <scope>NUCLEOTIDE SEQUENCE [LARGE SCALE GENOMIC DNA]</scope>
    <source>
        <strain evidence="3 4">MSr12523</strain>
    </source>
</reference>
<feature type="signal peptide" evidence="2">
    <location>
        <begin position="1"/>
        <end position="24"/>
    </location>
</feature>
<accession>A0ABZ2JUY1</accession>
<dbReference type="EMBL" id="CP089982">
    <property type="protein sequence ID" value="WXA90271.1"/>
    <property type="molecule type" value="Genomic_DNA"/>
</dbReference>
<gene>
    <name evidence="3" type="ORF">LZC95_27890</name>
</gene>
<protein>
    <recommendedName>
        <fullName evidence="5">Cytochrome c domain-containing protein</fullName>
    </recommendedName>
</protein>